<evidence type="ECO:0000256" key="1">
    <source>
        <dbReference type="SAM" id="MobiDB-lite"/>
    </source>
</evidence>
<evidence type="ECO:0000313" key="3">
    <source>
        <dbReference type="Proteomes" id="UP001156882"/>
    </source>
</evidence>
<dbReference type="Pfam" id="PF11154">
    <property type="entry name" value="DUF2934"/>
    <property type="match status" value="1"/>
</dbReference>
<proteinExistence type="predicted"/>
<dbReference type="Proteomes" id="UP001156882">
    <property type="component" value="Unassembled WGS sequence"/>
</dbReference>
<dbReference type="RefSeq" id="WP_284312921.1">
    <property type="nucleotide sequence ID" value="NZ_BSPC01000025.1"/>
</dbReference>
<evidence type="ECO:0000313" key="2">
    <source>
        <dbReference type="EMBL" id="GLS19874.1"/>
    </source>
</evidence>
<sequence length="94" mass="10612">MRQDSNPTIPSFLSAKELAASEGLEPQNEQAQNQGEGAPPARIQDNQEIEQRIREKAYEIWNLEGQPEGHDREHWERATVLIHQENSQSPTPAG</sequence>
<gene>
    <name evidence="2" type="ORF">GCM10007874_28910</name>
</gene>
<name>A0ABQ6CME4_9HYPH</name>
<evidence type="ECO:0008006" key="4">
    <source>
        <dbReference type="Google" id="ProtNLM"/>
    </source>
</evidence>
<dbReference type="EMBL" id="BSPC01000025">
    <property type="protein sequence ID" value="GLS19874.1"/>
    <property type="molecule type" value="Genomic_DNA"/>
</dbReference>
<dbReference type="InterPro" id="IPR021327">
    <property type="entry name" value="DUF2934"/>
</dbReference>
<accession>A0ABQ6CME4</accession>
<feature type="region of interest" description="Disordered" evidence="1">
    <location>
        <begin position="18"/>
        <end position="48"/>
    </location>
</feature>
<organism evidence="2 3">
    <name type="scientific">Labrys miyagiensis</name>
    <dbReference type="NCBI Taxonomy" id="346912"/>
    <lineage>
        <taxon>Bacteria</taxon>
        <taxon>Pseudomonadati</taxon>
        <taxon>Pseudomonadota</taxon>
        <taxon>Alphaproteobacteria</taxon>
        <taxon>Hyphomicrobiales</taxon>
        <taxon>Xanthobacteraceae</taxon>
        <taxon>Labrys</taxon>
    </lineage>
</organism>
<reference evidence="3" key="1">
    <citation type="journal article" date="2019" name="Int. J. Syst. Evol. Microbiol.">
        <title>The Global Catalogue of Microorganisms (GCM) 10K type strain sequencing project: providing services to taxonomists for standard genome sequencing and annotation.</title>
        <authorList>
            <consortium name="The Broad Institute Genomics Platform"/>
            <consortium name="The Broad Institute Genome Sequencing Center for Infectious Disease"/>
            <person name="Wu L."/>
            <person name="Ma J."/>
        </authorList>
    </citation>
    <scope>NUCLEOTIDE SEQUENCE [LARGE SCALE GENOMIC DNA]</scope>
    <source>
        <strain evidence="3">NBRC 101365</strain>
    </source>
</reference>
<comment type="caution">
    <text evidence="2">The sequence shown here is derived from an EMBL/GenBank/DDBJ whole genome shotgun (WGS) entry which is preliminary data.</text>
</comment>
<protein>
    <recommendedName>
        <fullName evidence="4">DUF2934 domain-containing protein</fullName>
    </recommendedName>
</protein>
<keyword evidence="3" id="KW-1185">Reference proteome</keyword>